<sequence length="306" mass="35653">MFDDLRHCAIDTSRNWDPVDPVPAPFNQEPVTLPDHWTRESRCRSGFRLRLDDCFQQDHWVGGPVRHSGAVCPLCDESLLLFLDVNLQHPEMPQPLRDDFSPFTRLPIYYCPRCPPGTMYRLLCDSEIQTIPTAAPDYHYTTDISEETPFIGYGVPNEIKRRPVALDMIPEAMYLDLVRLREHTLDHSEPESTTEHRVLEWAGLDDRYDLPISQFFGFPLCTQGYYLEYCQNRHCPISYCGIKTVYSDGRVAEEMMGYPDNLDPIRVQPFAFLGIDVVEELRESYTQIRVHICWCCLTIYTYYECT</sequence>
<dbReference type="AlphaFoldDB" id="A0A5C6BHX6"/>
<comment type="caution">
    <text evidence="1">The sequence shown here is derived from an EMBL/GenBank/DDBJ whole genome shotgun (WGS) entry which is preliminary data.</text>
</comment>
<gene>
    <name evidence="1" type="ORF">CA54_05930</name>
</gene>
<keyword evidence="2" id="KW-1185">Reference proteome</keyword>
<organism evidence="1 2">
    <name type="scientific">Symmachiella macrocystis</name>
    <dbReference type="NCBI Taxonomy" id="2527985"/>
    <lineage>
        <taxon>Bacteria</taxon>
        <taxon>Pseudomonadati</taxon>
        <taxon>Planctomycetota</taxon>
        <taxon>Planctomycetia</taxon>
        <taxon>Planctomycetales</taxon>
        <taxon>Planctomycetaceae</taxon>
        <taxon>Symmachiella</taxon>
    </lineage>
</organism>
<evidence type="ECO:0000313" key="1">
    <source>
        <dbReference type="EMBL" id="TWU11783.1"/>
    </source>
</evidence>
<accession>A0A5C6BHX6</accession>
<proteinExistence type="predicted"/>
<dbReference type="EMBL" id="SJPP01000001">
    <property type="protein sequence ID" value="TWU11783.1"/>
    <property type="molecule type" value="Genomic_DNA"/>
</dbReference>
<dbReference type="Proteomes" id="UP000320735">
    <property type="component" value="Unassembled WGS sequence"/>
</dbReference>
<name>A0A5C6BHX6_9PLAN</name>
<evidence type="ECO:0000313" key="2">
    <source>
        <dbReference type="Proteomes" id="UP000320735"/>
    </source>
</evidence>
<reference evidence="1 2" key="1">
    <citation type="submission" date="2019-02" db="EMBL/GenBank/DDBJ databases">
        <title>Deep-cultivation of Planctomycetes and their phenomic and genomic characterization uncovers novel biology.</title>
        <authorList>
            <person name="Wiegand S."/>
            <person name="Jogler M."/>
            <person name="Boedeker C."/>
            <person name="Pinto D."/>
            <person name="Vollmers J."/>
            <person name="Rivas-Marin E."/>
            <person name="Kohn T."/>
            <person name="Peeters S.H."/>
            <person name="Heuer A."/>
            <person name="Rast P."/>
            <person name="Oberbeckmann S."/>
            <person name="Bunk B."/>
            <person name="Jeske O."/>
            <person name="Meyerdierks A."/>
            <person name="Storesund J.E."/>
            <person name="Kallscheuer N."/>
            <person name="Luecker S."/>
            <person name="Lage O.M."/>
            <person name="Pohl T."/>
            <person name="Merkel B.J."/>
            <person name="Hornburger P."/>
            <person name="Mueller R.-W."/>
            <person name="Bruemmer F."/>
            <person name="Labrenz M."/>
            <person name="Spormann A.M."/>
            <person name="Op Den Camp H."/>
            <person name="Overmann J."/>
            <person name="Amann R."/>
            <person name="Jetten M.S.M."/>
            <person name="Mascher T."/>
            <person name="Medema M.H."/>
            <person name="Devos D.P."/>
            <person name="Kaster A.-K."/>
            <person name="Ovreas L."/>
            <person name="Rohde M."/>
            <person name="Galperin M.Y."/>
            <person name="Jogler C."/>
        </authorList>
    </citation>
    <scope>NUCLEOTIDE SEQUENCE [LARGE SCALE GENOMIC DNA]</scope>
    <source>
        <strain evidence="1 2">CA54</strain>
    </source>
</reference>
<protein>
    <submittedName>
        <fullName evidence="1">Uncharacterized protein</fullName>
    </submittedName>
</protein>